<dbReference type="PANTHER" id="PTHR23026:SF90">
    <property type="entry name" value="IODOTYROSINE DEIODINASE 1"/>
    <property type="match status" value="1"/>
</dbReference>
<protein>
    <submittedName>
        <fullName evidence="5">Oxidoreductase</fullName>
    </submittedName>
</protein>
<dbReference type="InterPro" id="IPR000415">
    <property type="entry name" value="Nitroreductase-like"/>
</dbReference>
<evidence type="ECO:0000259" key="4">
    <source>
        <dbReference type="Pfam" id="PF00881"/>
    </source>
</evidence>
<organism evidence="5 6">
    <name type="scientific">Litorimonas cladophorae</name>
    <dbReference type="NCBI Taxonomy" id="1220491"/>
    <lineage>
        <taxon>Bacteria</taxon>
        <taxon>Pseudomonadati</taxon>
        <taxon>Pseudomonadota</taxon>
        <taxon>Alphaproteobacteria</taxon>
        <taxon>Maricaulales</taxon>
        <taxon>Robiginitomaculaceae</taxon>
    </lineage>
</organism>
<evidence type="ECO:0000256" key="1">
    <source>
        <dbReference type="ARBA" id="ARBA00022630"/>
    </source>
</evidence>
<evidence type="ECO:0000256" key="3">
    <source>
        <dbReference type="ARBA" id="ARBA00023002"/>
    </source>
</evidence>
<dbReference type="CDD" id="cd02144">
    <property type="entry name" value="iodotyrosine_dehalogenase"/>
    <property type="match status" value="1"/>
</dbReference>
<comment type="caution">
    <text evidence="5">The sequence shown here is derived from an EMBL/GenBank/DDBJ whole genome shotgun (WGS) entry which is preliminary data.</text>
</comment>
<dbReference type="Proteomes" id="UP000600865">
    <property type="component" value="Unassembled WGS sequence"/>
</dbReference>
<keyword evidence="1" id="KW-0285">Flavoprotein</keyword>
<gene>
    <name evidence="5" type="ORF">GCM10011309_05760</name>
</gene>
<dbReference type="SUPFAM" id="SSF55469">
    <property type="entry name" value="FMN-dependent nitroreductase-like"/>
    <property type="match status" value="1"/>
</dbReference>
<accession>A0A918NBW6</accession>
<dbReference type="PANTHER" id="PTHR23026">
    <property type="entry name" value="NADPH NITROREDUCTASE"/>
    <property type="match status" value="1"/>
</dbReference>
<evidence type="ECO:0000313" key="5">
    <source>
        <dbReference type="EMBL" id="GGX59077.1"/>
    </source>
</evidence>
<keyword evidence="6" id="KW-1185">Reference proteome</keyword>
<evidence type="ECO:0000313" key="6">
    <source>
        <dbReference type="Proteomes" id="UP000600865"/>
    </source>
</evidence>
<dbReference type="RefSeq" id="WP_233349763.1">
    <property type="nucleotide sequence ID" value="NZ_BMYV01000001.1"/>
</dbReference>
<evidence type="ECO:0000256" key="2">
    <source>
        <dbReference type="ARBA" id="ARBA00022643"/>
    </source>
</evidence>
<proteinExistence type="predicted"/>
<sequence length="220" mass="24189">MSEPHVPLTGYPPVDDGDMRRRADAMLKVLSTRRTVRDFSYRAVPRQVIETAIKAAATAPNGANQQPWHFAAISNPEMKRRIREAAEEEERAFYGGRASDEWLDALAPLGTDASKPFLETAPWLIAIFAEKKGPKGEKHYYVTESVGIAIGMLITTLHNAGLATLTHTPAPMNFLREICGRPANEKPLVLLVVGHPADGATVPAHALDKKTFDQIAKVWD</sequence>
<dbReference type="InterPro" id="IPR050627">
    <property type="entry name" value="Nitroreductase/BluB"/>
</dbReference>
<reference evidence="5 6" key="1">
    <citation type="journal article" date="2014" name="Int. J. Syst. Evol. Microbiol.">
        <title>Complete genome sequence of Corynebacterium casei LMG S-19264T (=DSM 44701T), isolated from a smear-ripened cheese.</title>
        <authorList>
            <consortium name="US DOE Joint Genome Institute (JGI-PGF)"/>
            <person name="Walter F."/>
            <person name="Albersmeier A."/>
            <person name="Kalinowski J."/>
            <person name="Ruckert C."/>
        </authorList>
    </citation>
    <scope>NUCLEOTIDE SEQUENCE [LARGE SCALE GENOMIC DNA]</scope>
    <source>
        <strain evidence="5 6">KCTC 23968</strain>
    </source>
</reference>
<keyword evidence="2" id="KW-0288">FMN</keyword>
<dbReference type="AlphaFoldDB" id="A0A918NBW6"/>
<name>A0A918NBW6_9PROT</name>
<dbReference type="InterPro" id="IPR029479">
    <property type="entry name" value="Nitroreductase"/>
</dbReference>
<feature type="domain" description="Nitroreductase" evidence="4">
    <location>
        <begin position="31"/>
        <end position="195"/>
    </location>
</feature>
<dbReference type="Pfam" id="PF00881">
    <property type="entry name" value="Nitroreductase"/>
    <property type="match status" value="1"/>
</dbReference>
<dbReference type="Gene3D" id="3.40.109.10">
    <property type="entry name" value="NADH Oxidase"/>
    <property type="match status" value="1"/>
</dbReference>
<dbReference type="EMBL" id="BMYV01000001">
    <property type="protein sequence ID" value="GGX59077.1"/>
    <property type="molecule type" value="Genomic_DNA"/>
</dbReference>
<keyword evidence="3" id="KW-0560">Oxidoreductase</keyword>
<dbReference type="GO" id="GO:0016491">
    <property type="term" value="F:oxidoreductase activity"/>
    <property type="evidence" value="ECO:0007669"/>
    <property type="project" value="UniProtKB-KW"/>
</dbReference>